<evidence type="ECO:0000259" key="1">
    <source>
        <dbReference type="Pfam" id="PF00561"/>
    </source>
</evidence>
<protein>
    <submittedName>
        <fullName evidence="2">Pimeloyl-ACP methyl ester carboxylesterase</fullName>
    </submittedName>
</protein>
<reference evidence="3" key="1">
    <citation type="submission" date="2016-10" db="EMBL/GenBank/DDBJ databases">
        <authorList>
            <person name="Varghese N."/>
        </authorList>
    </citation>
    <scope>NUCLEOTIDE SEQUENCE [LARGE SCALE GENOMIC DNA]</scope>
    <source>
        <strain evidence="3">DSM 24868</strain>
    </source>
</reference>
<dbReference type="InterPro" id="IPR000073">
    <property type="entry name" value="AB_hydrolase_1"/>
</dbReference>
<name>A0A1H6X3Q8_9MICO</name>
<dbReference type="InterPro" id="IPR050471">
    <property type="entry name" value="AB_hydrolase"/>
</dbReference>
<feature type="domain" description="AB hydrolase-1" evidence="1">
    <location>
        <begin position="9"/>
        <end position="237"/>
    </location>
</feature>
<dbReference type="STRING" id="1043493.SAMN05421637_1231"/>
<proteinExistence type="predicted"/>
<dbReference type="RefSeq" id="WP_052405677.1">
    <property type="nucleotide sequence ID" value="NZ_BBLU01000005.1"/>
</dbReference>
<sequence>MSLVPDGTPLVLLNAFPVDRSQWDPLLEALPGIPGDIITFDVPGIGDMPLPDEEPSLELIADAAVLAMREVTGHDKAVWVGCSMGGYIAMAVAERHPGAVAGLGLLGTKAEADTEEAREARLALAESVEGAEGHPDPRGAAEGLIGTTGEAREALVAAIESNIARHGGDGIAWGQRAMAARPDRTEVLAALDVPAVVAVGEHDAIAGEEAARAMAAALGVEPVVLPGVGHLSAFEAPGAVAPLVAGLLDGAEG</sequence>
<keyword evidence="3" id="KW-1185">Reference proteome</keyword>
<dbReference type="AlphaFoldDB" id="A0A1H6X3Q8"/>
<gene>
    <name evidence="2" type="ORF">SAMN05421637_1231</name>
</gene>
<dbReference type="PANTHER" id="PTHR43433">
    <property type="entry name" value="HYDROLASE, ALPHA/BETA FOLD FAMILY PROTEIN"/>
    <property type="match status" value="1"/>
</dbReference>
<evidence type="ECO:0000313" key="2">
    <source>
        <dbReference type="EMBL" id="SEJ22696.1"/>
    </source>
</evidence>
<dbReference type="PANTHER" id="PTHR43433:SF5">
    <property type="entry name" value="AB HYDROLASE-1 DOMAIN-CONTAINING PROTEIN"/>
    <property type="match status" value="1"/>
</dbReference>
<dbReference type="Gene3D" id="3.40.50.1820">
    <property type="entry name" value="alpha/beta hydrolase"/>
    <property type="match status" value="1"/>
</dbReference>
<organism evidence="2 3">
    <name type="scientific">Demequina mangrovi</name>
    <dbReference type="NCBI Taxonomy" id="1043493"/>
    <lineage>
        <taxon>Bacteria</taxon>
        <taxon>Bacillati</taxon>
        <taxon>Actinomycetota</taxon>
        <taxon>Actinomycetes</taxon>
        <taxon>Micrococcales</taxon>
        <taxon>Demequinaceae</taxon>
        <taxon>Demequina</taxon>
    </lineage>
</organism>
<dbReference type="GO" id="GO:0003824">
    <property type="term" value="F:catalytic activity"/>
    <property type="evidence" value="ECO:0007669"/>
    <property type="project" value="UniProtKB-ARBA"/>
</dbReference>
<dbReference type="InterPro" id="IPR029058">
    <property type="entry name" value="AB_hydrolase_fold"/>
</dbReference>
<dbReference type="SUPFAM" id="SSF53474">
    <property type="entry name" value="alpha/beta-Hydrolases"/>
    <property type="match status" value="1"/>
</dbReference>
<accession>A0A1H6X3Q8</accession>
<dbReference type="eggNOG" id="COG0596">
    <property type="taxonomic scope" value="Bacteria"/>
</dbReference>
<dbReference type="Pfam" id="PF00561">
    <property type="entry name" value="Abhydrolase_1"/>
    <property type="match status" value="1"/>
</dbReference>
<evidence type="ECO:0000313" key="3">
    <source>
        <dbReference type="Proteomes" id="UP000183315"/>
    </source>
</evidence>
<dbReference type="EMBL" id="FNZI01000002">
    <property type="protein sequence ID" value="SEJ22696.1"/>
    <property type="molecule type" value="Genomic_DNA"/>
</dbReference>
<dbReference type="Proteomes" id="UP000183315">
    <property type="component" value="Unassembled WGS sequence"/>
</dbReference>